<protein>
    <submittedName>
        <fullName evidence="1">TlpA family protein disulfide reductase</fullName>
    </submittedName>
</protein>
<reference evidence="1 2" key="1">
    <citation type="submission" date="2018-09" db="EMBL/GenBank/DDBJ databases">
        <title>Metagenome Assembled Genomes from an Advanced Water Purification Facility.</title>
        <authorList>
            <person name="Stamps B.W."/>
            <person name="Spear J.R."/>
        </authorList>
    </citation>
    <scope>NUCLEOTIDE SEQUENCE [LARGE SCALE GENOMIC DNA]</scope>
    <source>
        <strain evidence="1">Bin_27_1</strain>
    </source>
</reference>
<comment type="caution">
    <text evidence="1">The sequence shown here is derived from an EMBL/GenBank/DDBJ whole genome shotgun (WGS) entry which is preliminary data.</text>
</comment>
<dbReference type="InterPro" id="IPR036249">
    <property type="entry name" value="Thioredoxin-like_sf"/>
</dbReference>
<gene>
    <name evidence="1" type="ORF">E6Q80_12655</name>
</gene>
<dbReference type="SUPFAM" id="SSF52833">
    <property type="entry name" value="Thioredoxin-like"/>
    <property type="match status" value="1"/>
</dbReference>
<dbReference type="AlphaFoldDB" id="A0A5C7SKC6"/>
<evidence type="ECO:0000313" key="1">
    <source>
        <dbReference type="EMBL" id="TXH83889.1"/>
    </source>
</evidence>
<dbReference type="Gene3D" id="3.40.30.10">
    <property type="entry name" value="Glutaredoxin"/>
    <property type="match status" value="1"/>
</dbReference>
<name>A0A5C7SKC6_THASP</name>
<dbReference type="Proteomes" id="UP000321192">
    <property type="component" value="Unassembled WGS sequence"/>
</dbReference>
<dbReference type="EMBL" id="SSFD01000196">
    <property type="protein sequence ID" value="TXH83889.1"/>
    <property type="molecule type" value="Genomic_DNA"/>
</dbReference>
<sequence length="124" mass="13688">MPCPGCVSHAVPQAERVHREYAELGVSVIGLHTVFEHHAVMMPVALEAFLRKYRVTHPVGVDVAVAGTPIPAAMRRYGMQGTPTLIFIDRAGKLRLHEFERMDDLRLGMMLGQLLTESSNPDGL</sequence>
<evidence type="ECO:0000313" key="2">
    <source>
        <dbReference type="Proteomes" id="UP000321192"/>
    </source>
</evidence>
<organism evidence="1 2">
    <name type="scientific">Thauera aminoaromatica</name>
    <dbReference type="NCBI Taxonomy" id="164330"/>
    <lineage>
        <taxon>Bacteria</taxon>
        <taxon>Pseudomonadati</taxon>
        <taxon>Pseudomonadota</taxon>
        <taxon>Betaproteobacteria</taxon>
        <taxon>Rhodocyclales</taxon>
        <taxon>Zoogloeaceae</taxon>
        <taxon>Thauera</taxon>
    </lineage>
</organism>
<proteinExistence type="predicted"/>
<accession>A0A5C7SKC6</accession>
<dbReference type="CDD" id="cd02966">
    <property type="entry name" value="TlpA_like_family"/>
    <property type="match status" value="1"/>
</dbReference>